<dbReference type="OrthoDB" id="5729110at2"/>
<evidence type="ECO:0000256" key="3">
    <source>
        <dbReference type="SAM" id="SignalP"/>
    </source>
</evidence>
<gene>
    <name evidence="6" type="ORF">SAMN04488059_10476</name>
    <name evidence="5" type="ORF">WH91_15470</name>
</gene>
<keyword evidence="2 3" id="KW-0732">Signal</keyword>
<reference evidence="6 8" key="2">
    <citation type="submission" date="2016-10" db="EMBL/GenBank/DDBJ databases">
        <authorList>
            <person name="de Groot N.N."/>
        </authorList>
    </citation>
    <scope>NUCLEOTIDE SEQUENCE [LARGE SCALE GENOMIC DNA]</scope>
    <source>
        <strain evidence="6 8">CGMCC 1.10210</strain>
    </source>
</reference>
<evidence type="ECO:0000256" key="2">
    <source>
        <dbReference type="ARBA" id="ARBA00022729"/>
    </source>
</evidence>
<reference evidence="5 7" key="1">
    <citation type="submission" date="2015-03" db="EMBL/GenBank/DDBJ databases">
        <authorList>
            <person name="Lepp D."/>
            <person name="Hassan Y.I."/>
            <person name="Li X.-Z."/>
            <person name="Zhou T."/>
        </authorList>
    </citation>
    <scope>NUCLEOTIDE SEQUENCE [LARGE SCALE GENOMIC DNA]</scope>
    <source>
        <strain evidence="5 7">Cr7-05</strain>
    </source>
</reference>
<dbReference type="EMBL" id="LAPV01000141">
    <property type="protein sequence ID" value="KKC32164.1"/>
    <property type="molecule type" value="Genomic_DNA"/>
</dbReference>
<accession>A0A0F5PWH1</accession>
<keyword evidence="7" id="KW-1185">Reference proteome</keyword>
<feature type="chain" id="PRO_5010418691" description="Imelysin-like domain-containing protein" evidence="3">
    <location>
        <begin position="19"/>
        <end position="355"/>
    </location>
</feature>
<evidence type="ECO:0000259" key="4">
    <source>
        <dbReference type="Pfam" id="PF09375"/>
    </source>
</evidence>
<proteinExistence type="predicted"/>
<dbReference type="InterPro" id="IPR018976">
    <property type="entry name" value="Imelysin-like"/>
</dbReference>
<dbReference type="Proteomes" id="UP000033519">
    <property type="component" value="Unassembled WGS sequence"/>
</dbReference>
<comment type="subcellular location">
    <subcellularLocation>
        <location evidence="1">Cell envelope</location>
    </subcellularLocation>
</comment>
<dbReference type="EMBL" id="FOMB01000004">
    <property type="protein sequence ID" value="SFC34996.1"/>
    <property type="molecule type" value="Genomic_DNA"/>
</dbReference>
<dbReference type="PATRIC" id="fig|728005.3.peg.1294"/>
<evidence type="ECO:0000256" key="1">
    <source>
        <dbReference type="ARBA" id="ARBA00004196"/>
    </source>
</evidence>
<dbReference type="RefSeq" id="WP_046171897.1">
    <property type="nucleotide sequence ID" value="NZ_FOMB01000004.1"/>
</dbReference>
<dbReference type="InterPro" id="IPR034984">
    <property type="entry name" value="Imelysin-like_IPPA"/>
</dbReference>
<feature type="signal peptide" evidence="3">
    <location>
        <begin position="1"/>
        <end position="18"/>
    </location>
</feature>
<organism evidence="6 8">
    <name type="scientific">Devosia psychrophila</name>
    <dbReference type="NCBI Taxonomy" id="728005"/>
    <lineage>
        <taxon>Bacteria</taxon>
        <taxon>Pseudomonadati</taxon>
        <taxon>Pseudomonadota</taxon>
        <taxon>Alphaproteobacteria</taxon>
        <taxon>Hyphomicrobiales</taxon>
        <taxon>Devosiaceae</taxon>
        <taxon>Devosia</taxon>
    </lineage>
</organism>
<evidence type="ECO:0000313" key="7">
    <source>
        <dbReference type="Proteomes" id="UP000033519"/>
    </source>
</evidence>
<dbReference type="GO" id="GO:0030313">
    <property type="term" value="C:cell envelope"/>
    <property type="evidence" value="ECO:0007669"/>
    <property type="project" value="UniProtKB-SubCell"/>
</dbReference>
<dbReference type="Pfam" id="PF09375">
    <property type="entry name" value="Peptidase_M75"/>
    <property type="match status" value="1"/>
</dbReference>
<evidence type="ECO:0000313" key="6">
    <source>
        <dbReference type="EMBL" id="SFC34996.1"/>
    </source>
</evidence>
<dbReference type="Proteomes" id="UP000182258">
    <property type="component" value="Unassembled WGS sequence"/>
</dbReference>
<dbReference type="CDD" id="cd14659">
    <property type="entry name" value="Imelysin-like_IPPA"/>
    <property type="match status" value="1"/>
</dbReference>
<dbReference type="STRING" id="728005.SAMN04488059_10476"/>
<evidence type="ECO:0000313" key="8">
    <source>
        <dbReference type="Proteomes" id="UP000182258"/>
    </source>
</evidence>
<dbReference type="InterPro" id="IPR038352">
    <property type="entry name" value="Imelysin_sf"/>
</dbReference>
<sequence>MRKLLALLLMVLAQPAWAQSPTPGTVLDAAVNQVIRPAMAEFKRSASGLESAMGGLCVLPSVDTLAVAHRQFEQAALAYGGIEFIRIGPLMEENRVDRLLFFPDRKGIGLRQVQAILAEKDATASSVTSLREKSVAAQGFGALEFVLYGTGAEELSTVEGQFRCRYGQAIAANVSSIADELAMGWYRYDGVAAHLTRPDPSYADYRTPIEALEQIVGLVSHGIEGTRDARIKPFIANGDAAAKPKQALFWRSGLTMAMIEANVEGMRRLIEVSGIAREVEEKDKALDNSIAFEFSNAQRAIDLVTLPVEQAVADEKQAHALDYLVLVTGSLQNQIGEQLSAALGLSVGFSSLDGD</sequence>
<feature type="domain" description="Imelysin-like" evidence="4">
    <location>
        <begin position="37"/>
        <end position="325"/>
    </location>
</feature>
<evidence type="ECO:0000313" key="5">
    <source>
        <dbReference type="EMBL" id="KKC32164.1"/>
    </source>
</evidence>
<name>A0A0F5PWH1_9HYPH</name>
<dbReference type="AlphaFoldDB" id="A0A0F5PWH1"/>
<dbReference type="Gene3D" id="1.20.1420.20">
    <property type="entry name" value="M75 peptidase, HXXE motif"/>
    <property type="match status" value="1"/>
</dbReference>
<protein>
    <recommendedName>
        <fullName evidence="4">Imelysin-like domain-containing protein</fullName>
    </recommendedName>
</protein>